<evidence type="ECO:0000313" key="4">
    <source>
        <dbReference type="Proteomes" id="UP001239994"/>
    </source>
</evidence>
<feature type="region of interest" description="Disordered" evidence="2">
    <location>
        <begin position="229"/>
        <end position="268"/>
    </location>
</feature>
<dbReference type="InterPro" id="IPR011990">
    <property type="entry name" value="TPR-like_helical_dom_sf"/>
</dbReference>
<accession>A0AAD9DZT8</accession>
<dbReference type="InterPro" id="IPR019734">
    <property type="entry name" value="TPR_rpt"/>
</dbReference>
<dbReference type="Gene3D" id="1.25.40.10">
    <property type="entry name" value="Tetratricopeptide repeat domain"/>
    <property type="match status" value="1"/>
</dbReference>
<dbReference type="PANTHER" id="PTHR46512">
    <property type="entry name" value="PEPTIDYLPROLYL ISOMERASE"/>
    <property type="match status" value="1"/>
</dbReference>
<dbReference type="AlphaFoldDB" id="A0AAD9DZT8"/>
<feature type="compositionally biased region" description="Basic and acidic residues" evidence="2">
    <location>
        <begin position="229"/>
        <end position="238"/>
    </location>
</feature>
<reference evidence="3" key="1">
    <citation type="submission" date="2023-03" db="EMBL/GenBank/DDBJ databases">
        <title>Electrophorus voltai genome.</title>
        <authorList>
            <person name="Bian C."/>
        </authorList>
    </citation>
    <scope>NUCLEOTIDE SEQUENCE</scope>
    <source>
        <strain evidence="3">CB-2022</strain>
        <tissue evidence="3">Muscle</tissue>
    </source>
</reference>
<dbReference type="EMBL" id="JAROKS010000008">
    <property type="protein sequence ID" value="KAK1801720.1"/>
    <property type="molecule type" value="Genomic_DNA"/>
</dbReference>
<dbReference type="Pfam" id="PF13181">
    <property type="entry name" value="TPR_8"/>
    <property type="match status" value="1"/>
</dbReference>
<evidence type="ECO:0008006" key="5">
    <source>
        <dbReference type="Google" id="ProtNLM"/>
    </source>
</evidence>
<feature type="compositionally biased region" description="Polar residues" evidence="2">
    <location>
        <begin position="83"/>
        <end position="92"/>
    </location>
</feature>
<organism evidence="3 4">
    <name type="scientific">Electrophorus voltai</name>
    <dbReference type="NCBI Taxonomy" id="2609070"/>
    <lineage>
        <taxon>Eukaryota</taxon>
        <taxon>Metazoa</taxon>
        <taxon>Chordata</taxon>
        <taxon>Craniata</taxon>
        <taxon>Vertebrata</taxon>
        <taxon>Euteleostomi</taxon>
        <taxon>Actinopterygii</taxon>
        <taxon>Neopterygii</taxon>
        <taxon>Teleostei</taxon>
        <taxon>Ostariophysi</taxon>
        <taxon>Gymnotiformes</taxon>
        <taxon>Gymnotoidei</taxon>
        <taxon>Gymnotidae</taxon>
        <taxon>Electrophorus</taxon>
    </lineage>
</organism>
<dbReference type="InterPro" id="IPR050754">
    <property type="entry name" value="FKBP4/5/8-like"/>
</dbReference>
<dbReference type="Proteomes" id="UP001239994">
    <property type="component" value="Unassembled WGS sequence"/>
</dbReference>
<feature type="non-terminal residue" evidence="3">
    <location>
        <position position="1"/>
    </location>
</feature>
<dbReference type="PROSITE" id="PS50005">
    <property type="entry name" value="TPR"/>
    <property type="match status" value="1"/>
</dbReference>
<keyword evidence="4" id="KW-1185">Reference proteome</keyword>
<evidence type="ECO:0000313" key="3">
    <source>
        <dbReference type="EMBL" id="KAK1801720.1"/>
    </source>
</evidence>
<feature type="region of interest" description="Disordered" evidence="2">
    <location>
        <begin position="63"/>
        <end position="92"/>
    </location>
</feature>
<evidence type="ECO:0000256" key="2">
    <source>
        <dbReference type="SAM" id="MobiDB-lite"/>
    </source>
</evidence>
<comment type="caution">
    <text evidence="3">The sequence shown here is derived from an EMBL/GenBank/DDBJ whole genome shotgun (WGS) entry which is preliminary data.</text>
</comment>
<sequence>GSSMATTGKEGIATESPWISVTPGGLWEVQRRWTEPRKQGDHTPLMGSVCKIRICLKSHREIITQSQNPNEPELAVSADSEEQVTQHPRSQQSVLQVPLDRWILLRMGDGQCDIMESCLEGMRAGETCEVTVRACQKDSRQVPSDGRGTQSDRTGGEGKSLPPLCFFLQLHSFSPGQETWLMTPANKWAWVQSHKKKGTERFRKGDIWGAAHSYCCAVKLVITLKGQTRGDEVDRGDQDGADLTSQHVKGEEAGEKETKGTQGSHIPTEEEYRTMKVELHSNLSLCQLRLGQPIKARDSSSKATELDPVNVKAWYRHGQACLQLKDFEEARQSFGKVLELQPDSASALNALKQVNAKAKEFDSKLGHRLSKMFS</sequence>
<proteinExistence type="predicted"/>
<dbReference type="SMART" id="SM00028">
    <property type="entry name" value="TPR"/>
    <property type="match status" value="3"/>
</dbReference>
<feature type="compositionally biased region" description="Basic and acidic residues" evidence="2">
    <location>
        <begin position="248"/>
        <end position="259"/>
    </location>
</feature>
<protein>
    <recommendedName>
        <fullName evidence="5">FK506-binding protein-like</fullName>
    </recommendedName>
</protein>
<feature type="repeat" description="TPR" evidence="1">
    <location>
        <begin position="311"/>
        <end position="344"/>
    </location>
</feature>
<feature type="region of interest" description="Disordered" evidence="2">
    <location>
        <begin position="139"/>
        <end position="158"/>
    </location>
</feature>
<name>A0AAD9DZT8_9TELE</name>
<keyword evidence="1" id="KW-0802">TPR repeat</keyword>
<gene>
    <name evidence="3" type="ORF">P4O66_022367</name>
</gene>
<dbReference type="PANTHER" id="PTHR46512:SF10">
    <property type="entry name" value="FK506-BINDING PROTEIN-LIKE"/>
    <property type="match status" value="1"/>
</dbReference>
<dbReference type="SUPFAM" id="SSF48452">
    <property type="entry name" value="TPR-like"/>
    <property type="match status" value="1"/>
</dbReference>
<evidence type="ECO:0000256" key="1">
    <source>
        <dbReference type="PROSITE-ProRule" id="PRU00339"/>
    </source>
</evidence>